<gene>
    <name evidence="8" type="ORF">PPROV_000770100</name>
</gene>
<dbReference type="PROSITE" id="PS51675">
    <property type="entry name" value="SAM_MT_TRM10"/>
    <property type="match status" value="1"/>
</dbReference>
<evidence type="ECO:0000256" key="3">
    <source>
        <dbReference type="ARBA" id="ARBA00022679"/>
    </source>
</evidence>
<protein>
    <recommendedName>
        <fullName evidence="1">tRNA (guanine(9)-N(1))-methyltransferase</fullName>
        <ecNumber evidence="1">2.1.1.221</ecNumber>
    </recommendedName>
</protein>
<dbReference type="Gene3D" id="3.40.1280.30">
    <property type="match status" value="1"/>
</dbReference>
<dbReference type="InterPro" id="IPR038459">
    <property type="entry name" value="MT_TRM10-typ_sf"/>
</dbReference>
<keyword evidence="9" id="KW-1185">Reference proteome</keyword>
<accession>A0A830HP56</accession>
<dbReference type="GO" id="GO:0005634">
    <property type="term" value="C:nucleus"/>
    <property type="evidence" value="ECO:0007669"/>
    <property type="project" value="TreeGrafter"/>
</dbReference>
<reference evidence="8" key="1">
    <citation type="submission" date="2020-10" db="EMBL/GenBank/DDBJ databases">
        <title>Unveiling of a novel bifunctional photoreceptor, Dualchrome1, isolated from a cosmopolitan green alga.</title>
        <authorList>
            <person name="Suzuki S."/>
            <person name="Kawachi M."/>
        </authorList>
    </citation>
    <scope>NUCLEOTIDE SEQUENCE</scope>
    <source>
        <strain evidence="8">NIES 2893</strain>
    </source>
</reference>
<dbReference type="EC" id="2.1.1.221" evidence="1"/>
<name>A0A830HP56_9CHLO</name>
<feature type="domain" description="SAM-dependent MTase TRM10-type" evidence="7">
    <location>
        <begin position="38"/>
        <end position="260"/>
    </location>
</feature>
<dbReference type="GO" id="GO:0008168">
    <property type="term" value="F:methyltransferase activity"/>
    <property type="evidence" value="ECO:0007669"/>
    <property type="project" value="UniProtKB-KW"/>
</dbReference>
<comment type="catalytic activity">
    <reaction evidence="5">
        <text>guanosine(9) in tRNA + S-adenosyl-L-methionine = N(1)-methylguanosine(9) in tRNA + S-adenosyl-L-homocysteine + H(+)</text>
        <dbReference type="Rhea" id="RHEA:43156"/>
        <dbReference type="Rhea" id="RHEA-COMP:10367"/>
        <dbReference type="Rhea" id="RHEA-COMP:10368"/>
        <dbReference type="ChEBI" id="CHEBI:15378"/>
        <dbReference type="ChEBI" id="CHEBI:57856"/>
        <dbReference type="ChEBI" id="CHEBI:59789"/>
        <dbReference type="ChEBI" id="CHEBI:73542"/>
        <dbReference type="ChEBI" id="CHEBI:74269"/>
        <dbReference type="EC" id="2.1.1.221"/>
    </reaction>
</comment>
<evidence type="ECO:0000256" key="5">
    <source>
        <dbReference type="ARBA" id="ARBA00048434"/>
    </source>
</evidence>
<evidence type="ECO:0000259" key="7">
    <source>
        <dbReference type="PROSITE" id="PS51675"/>
    </source>
</evidence>
<evidence type="ECO:0000256" key="1">
    <source>
        <dbReference type="ARBA" id="ARBA00012797"/>
    </source>
</evidence>
<evidence type="ECO:0000256" key="4">
    <source>
        <dbReference type="ARBA" id="ARBA00022691"/>
    </source>
</evidence>
<evidence type="ECO:0000313" key="9">
    <source>
        <dbReference type="Proteomes" id="UP000660262"/>
    </source>
</evidence>
<dbReference type="CDD" id="cd18089">
    <property type="entry name" value="SPOUT_Trm10-like"/>
    <property type="match status" value="1"/>
</dbReference>
<dbReference type="InterPro" id="IPR028564">
    <property type="entry name" value="MT_TRM10-typ"/>
</dbReference>
<comment type="caution">
    <text evidence="8">The sequence shown here is derived from an EMBL/GenBank/DDBJ whole genome shotgun (WGS) entry which is preliminary data.</text>
</comment>
<feature type="region of interest" description="Disordered" evidence="6">
    <location>
        <begin position="122"/>
        <end position="154"/>
    </location>
</feature>
<dbReference type="AlphaFoldDB" id="A0A830HP56"/>
<evidence type="ECO:0000256" key="2">
    <source>
        <dbReference type="ARBA" id="ARBA00022603"/>
    </source>
</evidence>
<dbReference type="GO" id="GO:0002939">
    <property type="term" value="P:tRNA N1-guanine methylation"/>
    <property type="evidence" value="ECO:0007669"/>
    <property type="project" value="TreeGrafter"/>
</dbReference>
<dbReference type="Proteomes" id="UP000660262">
    <property type="component" value="Unassembled WGS sequence"/>
</dbReference>
<organism evidence="8 9">
    <name type="scientific">Pycnococcus provasolii</name>
    <dbReference type="NCBI Taxonomy" id="41880"/>
    <lineage>
        <taxon>Eukaryota</taxon>
        <taxon>Viridiplantae</taxon>
        <taxon>Chlorophyta</taxon>
        <taxon>Pseudoscourfieldiophyceae</taxon>
        <taxon>Pseudoscourfieldiales</taxon>
        <taxon>Pycnococcaceae</taxon>
        <taxon>Pycnococcus</taxon>
    </lineage>
</organism>
<dbReference type="PANTHER" id="PTHR13563:SF13">
    <property type="entry name" value="TRNA METHYLTRANSFERASE 10 HOMOLOG A"/>
    <property type="match status" value="1"/>
</dbReference>
<sequence length="262" mass="28855">MAPCSSVCVGGVGGFGSLRHVSDPGRAQRPLAPARAHTLTSSPQQTNATLRFALDCSFSLTDVRDVYGVLKQVRQCVGVSRRYDADLHVFGWSERHERLSDELFGDAWKRWDCALHRRPLDTSDAEPAGVLHDDNDNDDNDDEEEEEEEEECSSSLLLPIVMSPDAPQSLAPADDTNITATSFVLGGLSENSGLRPRATLSRAKELGWPARRLPLDEHLPACRTKILTINATMEAVALRASGLPWQDALMTAVPRRHYVQKK</sequence>
<evidence type="ECO:0000256" key="6">
    <source>
        <dbReference type="SAM" id="MobiDB-lite"/>
    </source>
</evidence>
<feature type="compositionally biased region" description="Acidic residues" evidence="6">
    <location>
        <begin position="135"/>
        <end position="152"/>
    </location>
</feature>
<dbReference type="InterPro" id="IPR007356">
    <property type="entry name" value="tRNA_m1G_MeTrfase_euk"/>
</dbReference>
<evidence type="ECO:0000313" key="8">
    <source>
        <dbReference type="EMBL" id="GHP08964.1"/>
    </source>
</evidence>
<proteinExistence type="predicted"/>
<dbReference type="PANTHER" id="PTHR13563">
    <property type="entry name" value="TRNA (GUANINE-9-) METHYLTRANSFERASE"/>
    <property type="match status" value="1"/>
</dbReference>
<dbReference type="GO" id="GO:0000049">
    <property type="term" value="F:tRNA binding"/>
    <property type="evidence" value="ECO:0007669"/>
    <property type="project" value="TreeGrafter"/>
</dbReference>
<keyword evidence="3" id="KW-0808">Transferase</keyword>
<dbReference type="OrthoDB" id="278300at2759"/>
<dbReference type="EMBL" id="BNJQ01000023">
    <property type="protein sequence ID" value="GHP08964.1"/>
    <property type="molecule type" value="Genomic_DNA"/>
</dbReference>
<keyword evidence="4" id="KW-0949">S-adenosyl-L-methionine</keyword>
<keyword evidence="2" id="KW-0489">Methyltransferase</keyword>